<dbReference type="SFLD" id="SFLDG01152">
    <property type="entry name" value="Main.3:_Omega-_and_Tau-like"/>
    <property type="match status" value="1"/>
</dbReference>
<dbReference type="FunFam" id="3.40.30.10:FF:000014">
    <property type="entry name" value="Tau class glutathione S-transferase"/>
    <property type="match status" value="1"/>
</dbReference>
<evidence type="ECO:0000256" key="4">
    <source>
        <dbReference type="RuleBase" id="RU003494"/>
    </source>
</evidence>
<evidence type="ECO:0000313" key="7">
    <source>
        <dbReference type="EMBL" id="KAF6152026.1"/>
    </source>
</evidence>
<dbReference type="EMBL" id="JACGCM010001659">
    <property type="protein sequence ID" value="KAF6152026.1"/>
    <property type="molecule type" value="Genomic_DNA"/>
</dbReference>
<comment type="similarity">
    <text evidence="4">Belongs to the GST superfamily.</text>
</comment>
<dbReference type="SFLD" id="SFLDG00358">
    <property type="entry name" value="Main_(cytGST)"/>
    <property type="match status" value="1"/>
</dbReference>
<dbReference type="PANTHER" id="PTHR11260:SF762">
    <property type="entry name" value="GLUTATHIONE TRANSFERASE"/>
    <property type="match status" value="1"/>
</dbReference>
<dbReference type="InterPro" id="IPR045073">
    <property type="entry name" value="Omega/Tau-like"/>
</dbReference>
<dbReference type="GO" id="GO:0006749">
    <property type="term" value="P:glutathione metabolic process"/>
    <property type="evidence" value="ECO:0007669"/>
    <property type="project" value="InterPro"/>
</dbReference>
<dbReference type="GO" id="GO:0004364">
    <property type="term" value="F:glutathione transferase activity"/>
    <property type="evidence" value="ECO:0007669"/>
    <property type="project" value="UniProtKB-EC"/>
</dbReference>
<dbReference type="SFLD" id="SFLDS00019">
    <property type="entry name" value="Glutathione_Transferase_(cytos"/>
    <property type="match status" value="1"/>
</dbReference>
<dbReference type="CDD" id="cd03185">
    <property type="entry name" value="GST_C_Tau"/>
    <property type="match status" value="1"/>
</dbReference>
<dbReference type="OrthoDB" id="4951845at2759"/>
<feature type="domain" description="GST N-terminal" evidence="5">
    <location>
        <begin position="4"/>
        <end position="83"/>
    </location>
</feature>
<name>A0A7J7MAV5_9MAGN</name>
<dbReference type="Pfam" id="PF02798">
    <property type="entry name" value="GST_N"/>
    <property type="match status" value="1"/>
</dbReference>
<dbReference type="Proteomes" id="UP000541444">
    <property type="component" value="Unassembled WGS sequence"/>
</dbReference>
<keyword evidence="8" id="KW-1185">Reference proteome</keyword>
<dbReference type="SUPFAM" id="SSF52833">
    <property type="entry name" value="Thioredoxin-like"/>
    <property type="match status" value="1"/>
</dbReference>
<dbReference type="InterPro" id="IPR036282">
    <property type="entry name" value="Glutathione-S-Trfase_C_sf"/>
</dbReference>
<dbReference type="CDD" id="cd03058">
    <property type="entry name" value="GST_N_Tau"/>
    <property type="match status" value="1"/>
</dbReference>
<dbReference type="InterPro" id="IPR036249">
    <property type="entry name" value="Thioredoxin-like_sf"/>
</dbReference>
<dbReference type="Gene3D" id="1.20.1050.10">
    <property type="match status" value="1"/>
</dbReference>
<dbReference type="InterPro" id="IPR045074">
    <property type="entry name" value="GST_C_Tau"/>
</dbReference>
<sequence>MAKEEVKLFGTWSSPFSLRVTWALKLKGVEYEFIEEDLSNKSSLLLQYNSVHKKIPVLVHNGKPISESSVILEYIDETWKGHNIFPVDDPHERASARFWAKFVDDKLLPSLWNVFVTQGKEQEEASLVALENLRNIEKELEGKKYFGGEMIGFVDIILGCIANMADILDEITGLKTVEKDKLPLLSAWIENFSSAPIIKDSWPSGDRLVTKYRLYRTMFAPPKSS</sequence>
<proteinExistence type="inferred from homology"/>
<dbReference type="FunFam" id="1.20.1050.10:FF:000012">
    <property type="entry name" value="Tau class glutathione S-transferase"/>
    <property type="match status" value="1"/>
</dbReference>
<dbReference type="AlphaFoldDB" id="A0A7J7MAV5"/>
<dbReference type="InterPro" id="IPR004045">
    <property type="entry name" value="Glutathione_S-Trfase_N"/>
</dbReference>
<evidence type="ECO:0000256" key="1">
    <source>
        <dbReference type="ARBA" id="ARBA00012452"/>
    </source>
</evidence>
<reference evidence="7 8" key="1">
    <citation type="journal article" date="2020" name="IScience">
        <title>Genome Sequencing of the Endangered Kingdonia uniflora (Circaeasteraceae, Ranunculales) Reveals Potential Mechanisms of Evolutionary Specialization.</title>
        <authorList>
            <person name="Sun Y."/>
            <person name="Deng T."/>
            <person name="Zhang A."/>
            <person name="Moore M.J."/>
            <person name="Landis J.B."/>
            <person name="Lin N."/>
            <person name="Zhang H."/>
            <person name="Zhang X."/>
            <person name="Huang J."/>
            <person name="Zhang X."/>
            <person name="Sun H."/>
            <person name="Wang H."/>
        </authorList>
    </citation>
    <scope>NUCLEOTIDE SEQUENCE [LARGE SCALE GENOMIC DNA]</scope>
    <source>
        <strain evidence="7">TB1705</strain>
        <tissue evidence="7">Leaf</tissue>
    </source>
</reference>
<organism evidence="7 8">
    <name type="scientific">Kingdonia uniflora</name>
    <dbReference type="NCBI Taxonomy" id="39325"/>
    <lineage>
        <taxon>Eukaryota</taxon>
        <taxon>Viridiplantae</taxon>
        <taxon>Streptophyta</taxon>
        <taxon>Embryophyta</taxon>
        <taxon>Tracheophyta</taxon>
        <taxon>Spermatophyta</taxon>
        <taxon>Magnoliopsida</taxon>
        <taxon>Ranunculales</taxon>
        <taxon>Circaeasteraceae</taxon>
        <taxon>Kingdonia</taxon>
    </lineage>
</organism>
<evidence type="ECO:0000256" key="3">
    <source>
        <dbReference type="ARBA" id="ARBA00047960"/>
    </source>
</evidence>
<protein>
    <recommendedName>
        <fullName evidence="1">glutathione transferase</fullName>
        <ecNumber evidence="1">2.5.1.18</ecNumber>
    </recommendedName>
</protein>
<feature type="domain" description="GST C-terminal" evidence="6">
    <location>
        <begin position="89"/>
        <end position="212"/>
    </location>
</feature>
<dbReference type="InterPro" id="IPR040079">
    <property type="entry name" value="Glutathione_S-Trfase"/>
</dbReference>
<evidence type="ECO:0000256" key="2">
    <source>
        <dbReference type="ARBA" id="ARBA00022679"/>
    </source>
</evidence>
<dbReference type="Pfam" id="PF00043">
    <property type="entry name" value="GST_C"/>
    <property type="match status" value="1"/>
</dbReference>
<dbReference type="EC" id="2.5.1.18" evidence="1"/>
<evidence type="ECO:0000259" key="5">
    <source>
        <dbReference type="PROSITE" id="PS50404"/>
    </source>
</evidence>
<keyword evidence="2" id="KW-0808">Transferase</keyword>
<dbReference type="InterPro" id="IPR004046">
    <property type="entry name" value="GST_C"/>
</dbReference>
<dbReference type="InterPro" id="IPR010987">
    <property type="entry name" value="Glutathione-S-Trfase_C-like"/>
</dbReference>
<dbReference type="PROSITE" id="PS50404">
    <property type="entry name" value="GST_NTER"/>
    <property type="match status" value="1"/>
</dbReference>
<evidence type="ECO:0000313" key="8">
    <source>
        <dbReference type="Proteomes" id="UP000541444"/>
    </source>
</evidence>
<dbReference type="SUPFAM" id="SSF47616">
    <property type="entry name" value="GST C-terminal domain-like"/>
    <property type="match status" value="1"/>
</dbReference>
<comment type="catalytic activity">
    <reaction evidence="3">
        <text>RX + glutathione = an S-substituted glutathione + a halide anion + H(+)</text>
        <dbReference type="Rhea" id="RHEA:16437"/>
        <dbReference type="ChEBI" id="CHEBI:15378"/>
        <dbReference type="ChEBI" id="CHEBI:16042"/>
        <dbReference type="ChEBI" id="CHEBI:17792"/>
        <dbReference type="ChEBI" id="CHEBI:57925"/>
        <dbReference type="ChEBI" id="CHEBI:90779"/>
        <dbReference type="EC" id="2.5.1.18"/>
    </reaction>
</comment>
<accession>A0A7J7MAV5</accession>
<dbReference type="GO" id="GO:0005737">
    <property type="term" value="C:cytoplasm"/>
    <property type="evidence" value="ECO:0007669"/>
    <property type="project" value="TreeGrafter"/>
</dbReference>
<evidence type="ECO:0000259" key="6">
    <source>
        <dbReference type="PROSITE" id="PS50405"/>
    </source>
</evidence>
<dbReference type="PANTHER" id="PTHR11260">
    <property type="entry name" value="GLUTATHIONE S-TRANSFERASE, GST, SUPERFAMILY, GST DOMAIN CONTAINING"/>
    <property type="match status" value="1"/>
</dbReference>
<comment type="caution">
    <text evidence="7">The sequence shown here is derived from an EMBL/GenBank/DDBJ whole genome shotgun (WGS) entry which is preliminary data.</text>
</comment>
<dbReference type="Gene3D" id="3.40.30.10">
    <property type="entry name" value="Glutaredoxin"/>
    <property type="match status" value="1"/>
</dbReference>
<gene>
    <name evidence="7" type="ORF">GIB67_010600</name>
</gene>
<dbReference type="PROSITE" id="PS50405">
    <property type="entry name" value="GST_CTER"/>
    <property type="match status" value="1"/>
</dbReference>